<reference evidence="1 2" key="2">
    <citation type="journal article" date="2011" name="PLoS Genet.">
        <title>Parallel evolution of a type IV secretion system in radiating lineages of the host-restricted bacterial pathogen Bartonella.</title>
        <authorList>
            <person name="Engel P."/>
            <person name="Salzburger W."/>
            <person name="Liesch M."/>
            <person name="Chang C.C."/>
            <person name="Maruyama S."/>
            <person name="Lanz C."/>
            <person name="Calteau A."/>
            <person name="Lajus A."/>
            <person name="Medigue C."/>
            <person name="Schuster S.C."/>
            <person name="Dehio C."/>
        </authorList>
    </citation>
    <scope>NUCLEOTIDE SEQUENCE [LARGE SCALE GENOMIC DNA]</scope>
    <source>
        <strain evidence="2">CIP 104772 / 73</strain>
    </source>
</reference>
<accession>E6YH23</accession>
<dbReference type="AlphaFoldDB" id="E6YH23"/>
<keyword evidence="1" id="KW-0282">Flagellum</keyword>
<dbReference type="RefSeq" id="WP_013544825.1">
    <property type="nucleotide sequence ID" value="NC_014932.1"/>
</dbReference>
<keyword evidence="2" id="KW-1185">Reference proteome</keyword>
<protein>
    <submittedName>
        <fullName evidence="1">Putative flagellar motor protein</fullName>
    </submittedName>
</protein>
<evidence type="ECO:0000313" key="1">
    <source>
        <dbReference type="EMBL" id="CBI76161.1"/>
    </source>
</evidence>
<dbReference type="KEGG" id="bcd:BARCL_0480"/>
<keyword evidence="1" id="KW-0966">Cell projection</keyword>
<dbReference type="EMBL" id="FN645454">
    <property type="protein sequence ID" value="CBI76161.1"/>
    <property type="molecule type" value="Genomic_DNA"/>
</dbReference>
<name>E6YH23_BARC7</name>
<sequence length="428" mass="48681">MQQGRASLQKTETEFQEVFVTQLDHKIKEPSMLSEVVISEPIQFVRSLQNLQDKIISGQEEVLQEQLQLLEEIGDKFLTFDSDVWKDDNNLYALLIYLFNGGNPRVVQIILEKYGKGVISQNIMDCALAYASHKRAAFVKAYTQLTEEDVRSIPPALFASVVLSTVVNIIEKDPILALKQLDQIRLFAPGTLFEEGAIRRELKVASILGETDLLALLVRHYAHRFWKSPYAHDFWHEFTPAILQIDEKLSVEQLETLVSYAPTKVQFITYMEVSRAALIDARMEKAQLSAQKALTLAHEIDVDDTSARLYYAMSLAGSITAQESIQMLQNITYKDLSKKDRFLFTAAQAVAKRVISSPLGDQKEKKAQVTLQPQSQGELKLILELEKDAKQQNTISPIEAEMNQFIQNTREKINEIDQLLGYKNDNKR</sequence>
<dbReference type="eggNOG" id="ENOG502ZART">
    <property type="taxonomic scope" value="Bacteria"/>
</dbReference>
<gene>
    <name evidence="1" type="ordered locus">BARCL_0480</name>
</gene>
<organism evidence="1 2">
    <name type="scientific">Bartonella clarridgeiae (strain CCUG 45776 / CIP 104772 / 73)</name>
    <dbReference type="NCBI Taxonomy" id="696125"/>
    <lineage>
        <taxon>Bacteria</taxon>
        <taxon>Pseudomonadati</taxon>
        <taxon>Pseudomonadota</taxon>
        <taxon>Alphaproteobacteria</taxon>
        <taxon>Hyphomicrobiales</taxon>
        <taxon>Bartonellaceae</taxon>
        <taxon>Bartonella</taxon>
    </lineage>
</organism>
<evidence type="ECO:0000313" key="2">
    <source>
        <dbReference type="Proteomes" id="UP000009101"/>
    </source>
</evidence>
<dbReference type="STRING" id="696125.BARCL_0480"/>
<proteinExistence type="predicted"/>
<reference evidence="2" key="1">
    <citation type="submission" date="2009-11" db="EMBL/GenBank/DDBJ databases">
        <title>Genome sequencing of Bartonella species and comparative genomics.</title>
        <authorList>
            <person name="Engel P."/>
            <person name="Salzburger W."/>
            <person name="Marius L."/>
            <person name="Chao-Chin C."/>
            <person name="Soichi M."/>
            <person name="Christa L."/>
            <person name="Alexandra C."/>
            <person name="Aurelie L."/>
            <person name="Claudine M."/>
            <person name="Stephan S.C."/>
            <person name="Christoph D."/>
        </authorList>
    </citation>
    <scope>NUCLEOTIDE SEQUENCE [LARGE SCALE GENOMIC DNA]</scope>
    <source>
        <strain evidence="2">CIP 104772 / 73</strain>
    </source>
</reference>
<dbReference type="HOGENOM" id="CLU_035030_1_0_5"/>
<keyword evidence="1" id="KW-0969">Cilium</keyword>
<dbReference type="Proteomes" id="UP000009101">
    <property type="component" value="Chromosome"/>
</dbReference>